<dbReference type="Gene3D" id="3.40.50.300">
    <property type="entry name" value="P-loop containing nucleotide triphosphate hydrolases"/>
    <property type="match status" value="1"/>
</dbReference>
<name>A0A100WNE8_MYCFO</name>
<gene>
    <name evidence="8" type="ORF">RMCFA_1396</name>
</gene>
<organism evidence="8 9">
    <name type="scientific">Mycolicibacterium fortuitum subsp. acetamidolyticum</name>
    <dbReference type="NCBI Taxonomy" id="144550"/>
    <lineage>
        <taxon>Bacteria</taxon>
        <taxon>Bacillati</taxon>
        <taxon>Actinomycetota</taxon>
        <taxon>Actinomycetes</taxon>
        <taxon>Mycobacteriales</taxon>
        <taxon>Mycobacteriaceae</taxon>
        <taxon>Mycolicibacterium</taxon>
    </lineage>
</organism>
<dbReference type="Proteomes" id="UP000069705">
    <property type="component" value="Unassembled WGS sequence"/>
</dbReference>
<evidence type="ECO:0000256" key="1">
    <source>
        <dbReference type="ARBA" id="ARBA00009104"/>
    </source>
</evidence>
<dbReference type="RefSeq" id="WP_061262872.1">
    <property type="nucleotide sequence ID" value="NZ_BCSZ01000012.1"/>
</dbReference>
<reference evidence="9" key="2">
    <citation type="submission" date="2016-02" db="EMBL/GenBank/DDBJ databases">
        <title>Draft genome sequence of five rapidly growing Mycobacterium species.</title>
        <authorList>
            <person name="Katahira K."/>
            <person name="Gotou Y."/>
            <person name="Iida K."/>
            <person name="Ogura Y."/>
            <person name="Hayashi T."/>
        </authorList>
    </citation>
    <scope>NUCLEOTIDE SEQUENCE [LARGE SCALE GENOMIC DNA]</scope>
    <source>
        <strain evidence="9">JCM6368</strain>
    </source>
</reference>
<feature type="domain" description="Zeta toxin" evidence="7">
    <location>
        <begin position="132"/>
        <end position="234"/>
    </location>
</feature>
<comment type="caution">
    <text evidence="8">The sequence shown here is derived from an EMBL/GenBank/DDBJ whole genome shotgun (WGS) entry which is preliminary data.</text>
</comment>
<evidence type="ECO:0000256" key="2">
    <source>
        <dbReference type="ARBA" id="ARBA00011963"/>
    </source>
</evidence>
<dbReference type="InterPro" id="IPR027417">
    <property type="entry name" value="P-loop_NTPase"/>
</dbReference>
<evidence type="ECO:0000256" key="4">
    <source>
        <dbReference type="ARBA" id="ARBA00022840"/>
    </source>
</evidence>
<protein>
    <recommendedName>
        <fullName evidence="5">UDP-N-acetylglucosamine kinase</fullName>
        <ecNumber evidence="2">2.7.1.176</ecNumber>
    </recommendedName>
    <alternativeName>
        <fullName evidence="5">UDP-N-acetylglucosamine kinase</fullName>
    </alternativeName>
</protein>
<evidence type="ECO:0000256" key="6">
    <source>
        <dbReference type="ARBA" id="ARBA00048178"/>
    </source>
</evidence>
<dbReference type="GO" id="GO:0005524">
    <property type="term" value="F:ATP binding"/>
    <property type="evidence" value="ECO:0007669"/>
    <property type="project" value="UniProtKB-KW"/>
</dbReference>
<keyword evidence="4" id="KW-0067">ATP-binding</keyword>
<evidence type="ECO:0000259" key="7">
    <source>
        <dbReference type="Pfam" id="PF06414"/>
    </source>
</evidence>
<dbReference type="SUPFAM" id="SSF52540">
    <property type="entry name" value="P-loop containing nucleoside triphosphate hydrolases"/>
    <property type="match status" value="1"/>
</dbReference>
<dbReference type="EMBL" id="BCSZ01000012">
    <property type="protein sequence ID" value="GAT01282.1"/>
    <property type="molecule type" value="Genomic_DNA"/>
</dbReference>
<reference evidence="8 9" key="1">
    <citation type="journal article" date="2016" name="Genome Announc.">
        <title>Draft Genome Sequences of Five Rapidly Growing Mycobacterium Species, M. thermoresistibile, M. fortuitum subsp. acetamidolyticum, M. canariasense, M. brisbanense, and M. novocastrense.</title>
        <authorList>
            <person name="Katahira K."/>
            <person name="Ogura Y."/>
            <person name="Gotoh Y."/>
            <person name="Hayashi T."/>
        </authorList>
    </citation>
    <scope>NUCLEOTIDE SEQUENCE [LARGE SCALE GENOMIC DNA]</scope>
    <source>
        <strain evidence="8 9">JCM6368</strain>
    </source>
</reference>
<dbReference type="InterPro" id="IPR010488">
    <property type="entry name" value="Zeta_toxin_domain"/>
</dbReference>
<sequence length="276" mass="29355">MPDDAELRAAVTAELAALTATGGPLAPDSARATYKVFEDDPRRARVRKQIVSEFLDAPGLPVRVGTAAVITAGAAGAGKSTAIKAVLGASRSDYRRLDADDVKDHLLTDALETGLFDDLLSRTLPDGRPIAPRELAALVHHESTQIWDALWRHCIGRGEQLIIEGTLSWPPLGAILLRELQAGGYTTVRVVAVDVPESVAQQRAIDRWWPIRSANTDPLGGRFTPPDVIASAYLLDGTCICTVNAAALIGPGGQIPQGLTVTVDVVNEFGTVTRRS</sequence>
<comment type="similarity">
    <text evidence="1">Belongs to the zeta toxin family.</text>
</comment>
<dbReference type="GO" id="GO:0016301">
    <property type="term" value="F:kinase activity"/>
    <property type="evidence" value="ECO:0007669"/>
    <property type="project" value="InterPro"/>
</dbReference>
<evidence type="ECO:0000313" key="8">
    <source>
        <dbReference type="EMBL" id="GAT01282.1"/>
    </source>
</evidence>
<evidence type="ECO:0000256" key="5">
    <source>
        <dbReference type="ARBA" id="ARBA00032897"/>
    </source>
</evidence>
<proteinExistence type="inferred from homology"/>
<dbReference type="Pfam" id="PF06414">
    <property type="entry name" value="Zeta_toxin"/>
    <property type="match status" value="1"/>
</dbReference>
<accession>A0A100WNE8</accession>
<evidence type="ECO:0000313" key="9">
    <source>
        <dbReference type="Proteomes" id="UP000069705"/>
    </source>
</evidence>
<keyword evidence="3" id="KW-0547">Nucleotide-binding</keyword>
<dbReference type="AlphaFoldDB" id="A0A100WNE8"/>
<dbReference type="EC" id="2.7.1.176" evidence="2"/>
<evidence type="ECO:0000256" key="3">
    <source>
        <dbReference type="ARBA" id="ARBA00022741"/>
    </source>
</evidence>
<comment type="catalytic activity">
    <reaction evidence="6">
        <text>UDP-N-acetyl-alpha-D-glucosamine + ATP = UDP-N-acetyl-alpha-D-glucosamine 3'-phosphate + ADP + H(+)</text>
        <dbReference type="Rhea" id="RHEA:32671"/>
        <dbReference type="ChEBI" id="CHEBI:15378"/>
        <dbReference type="ChEBI" id="CHEBI:30616"/>
        <dbReference type="ChEBI" id="CHEBI:57705"/>
        <dbReference type="ChEBI" id="CHEBI:64353"/>
        <dbReference type="ChEBI" id="CHEBI:456216"/>
        <dbReference type="EC" id="2.7.1.176"/>
    </reaction>
</comment>